<dbReference type="AlphaFoldDB" id="A0A1J0GK97"/>
<feature type="transmembrane region" description="Helical" evidence="1">
    <location>
        <begin position="278"/>
        <end position="298"/>
    </location>
</feature>
<gene>
    <name evidence="3" type="ORF">A7L45_15055</name>
</gene>
<dbReference type="InterPro" id="IPR011624">
    <property type="entry name" value="Metal-dep_PHydrolase_7TM_extra"/>
</dbReference>
<evidence type="ECO:0000313" key="4">
    <source>
        <dbReference type="Proteomes" id="UP000182569"/>
    </source>
</evidence>
<sequence length="716" mass="80774">MRNIRELIKLRKTKPYIIFIVTTIIMYSILVTALVPKKYTLTVGDIAKADIKAPREVENEQLTKSDIDKAIESVGKKTIKVPVNEKAIENIDKLFSTVSKLNAADVNKAGSVNNEDLDGKAALEKEKITSLKKSNPISNFTYENYQFLINLELKQANELEKFIKKTMTTINDITTINENKPEEITMAKGMIATTFINSNFPKNIREIGIAIANVEVRPNTIYDKASTDVAIKEAEKNVKPVIIKKDQIIIKEGEPITSEQMSLLESLGLLNSTNNFDWSLYLSLAALVCFVILLQWFYLYKYHPEIYYDTKKLIMLNILSIIAILLARVLGIISIFVIPLACVPMLMAILSNEEISIVLNIFNCILISVAVNFNFEITILALLNSIVGVILLKKMQQRNDILYSSLYIAMVNLVIYLSMGFLLSNSIIEVFKKAGLVYIASLVAGTLTIGLLPFFESIFDIVTTVKLLELSNPNHPLLKRLLLEAPGSYHHSVLVANLSEVAAEVVGANPVLARACAYYHDIGKIKRPYFFKENQLGNDNPHDKITPNLSTLIIISHVKDGLELAKEYKLPKVIQDVIVQHHGTTLVKYFYVTMKNSSENPDEIKEEDFRYNGPNPESKEAAIIMLADAVEAAVRSIPNSTKGKIEEMVNNLIKVRLNDGQLDNCDLTLKDLEKIRKSFLKVLSGIYHERIEYPLDKWEKDKSCENRRQVKEQKQV</sequence>
<feature type="transmembrane region" description="Helical" evidence="1">
    <location>
        <begin position="401"/>
        <end position="423"/>
    </location>
</feature>
<name>A0A1J0GK97_9CLOT</name>
<keyword evidence="4" id="KW-1185">Reference proteome</keyword>
<dbReference type="Pfam" id="PF07698">
    <property type="entry name" value="7TM-7TMR_HD"/>
    <property type="match status" value="1"/>
</dbReference>
<dbReference type="Gene3D" id="1.10.3210.10">
    <property type="entry name" value="Hypothetical protein af1432"/>
    <property type="match status" value="1"/>
</dbReference>
<dbReference type="NCBIfam" id="TIGR00277">
    <property type="entry name" value="HDIG"/>
    <property type="match status" value="1"/>
</dbReference>
<evidence type="ECO:0000313" key="3">
    <source>
        <dbReference type="EMBL" id="APC41302.1"/>
    </source>
</evidence>
<dbReference type="SUPFAM" id="SSF109604">
    <property type="entry name" value="HD-domain/PDEase-like"/>
    <property type="match status" value="1"/>
</dbReference>
<dbReference type="InterPro" id="IPR003607">
    <property type="entry name" value="HD/PDEase_dom"/>
</dbReference>
<dbReference type="InterPro" id="IPR006675">
    <property type="entry name" value="HDIG_dom"/>
</dbReference>
<organism evidence="3 4">
    <name type="scientific">Clostridium estertheticum subsp. estertheticum</name>
    <dbReference type="NCBI Taxonomy" id="1552"/>
    <lineage>
        <taxon>Bacteria</taxon>
        <taxon>Bacillati</taxon>
        <taxon>Bacillota</taxon>
        <taxon>Clostridia</taxon>
        <taxon>Eubacteriales</taxon>
        <taxon>Clostridiaceae</taxon>
        <taxon>Clostridium</taxon>
    </lineage>
</organism>
<feature type="transmembrane region" description="Helical" evidence="1">
    <location>
        <begin position="357"/>
        <end position="381"/>
    </location>
</feature>
<evidence type="ECO:0000259" key="2">
    <source>
        <dbReference type="SMART" id="SM00471"/>
    </source>
</evidence>
<keyword evidence="3" id="KW-0378">Hydrolase</keyword>
<dbReference type="CDD" id="cd00077">
    <property type="entry name" value="HDc"/>
    <property type="match status" value="1"/>
</dbReference>
<keyword evidence="1" id="KW-0472">Membrane</keyword>
<dbReference type="Pfam" id="PF01966">
    <property type="entry name" value="HD"/>
    <property type="match status" value="1"/>
</dbReference>
<reference evidence="4" key="1">
    <citation type="journal article" date="2016" name="Front. Microbiol.">
        <title>Complete Genome Sequence of Clostridium estertheticum DSM 8809, a Microbe Identified in Spoiled Vacuum Packed Beef.</title>
        <authorList>
            <person name="Yu Z."/>
            <person name="Gunn L."/>
            <person name="Brennan E."/>
            <person name="Reid R."/>
            <person name="Wall P.G."/>
            <person name="Gaora O.P."/>
            <person name="Hurley D."/>
            <person name="Bolton D."/>
            <person name="Fanning S."/>
        </authorList>
    </citation>
    <scope>NUCLEOTIDE SEQUENCE [LARGE SCALE GENOMIC DNA]</scope>
    <source>
        <strain evidence="4">DSM 8809</strain>
    </source>
</reference>
<dbReference type="PANTHER" id="PTHR36442">
    <property type="entry name" value="CYCLIC-DI-AMP PHOSPHODIESTERASE PGPH"/>
    <property type="match status" value="1"/>
</dbReference>
<feature type="domain" description="HD/PDEase" evidence="2">
    <location>
        <begin position="484"/>
        <end position="642"/>
    </location>
</feature>
<feature type="transmembrane region" description="Helical" evidence="1">
    <location>
        <begin position="318"/>
        <end position="350"/>
    </location>
</feature>
<dbReference type="SMART" id="SM00471">
    <property type="entry name" value="HDc"/>
    <property type="match status" value="1"/>
</dbReference>
<protein>
    <submittedName>
        <fullName evidence="3">Phosphohydrolase</fullName>
    </submittedName>
</protein>
<dbReference type="InterPro" id="IPR052722">
    <property type="entry name" value="PgpH_phosphodiesterase"/>
</dbReference>
<dbReference type="OrthoDB" id="9806952at2"/>
<feature type="transmembrane region" description="Helical" evidence="1">
    <location>
        <begin position="435"/>
        <end position="455"/>
    </location>
</feature>
<keyword evidence="1" id="KW-1133">Transmembrane helix</keyword>
<dbReference type="InterPro" id="IPR006674">
    <property type="entry name" value="HD_domain"/>
</dbReference>
<evidence type="ECO:0000256" key="1">
    <source>
        <dbReference type="SAM" id="Phobius"/>
    </source>
</evidence>
<dbReference type="STRING" id="1552.A7L45_15055"/>
<dbReference type="EMBL" id="CP015756">
    <property type="protein sequence ID" value="APC41302.1"/>
    <property type="molecule type" value="Genomic_DNA"/>
</dbReference>
<dbReference type="Proteomes" id="UP000182569">
    <property type="component" value="Chromosome"/>
</dbReference>
<dbReference type="InterPro" id="IPR011621">
    <property type="entry name" value="Metal-dep_PHydrolase_7TM_intra"/>
</dbReference>
<dbReference type="Pfam" id="PF07697">
    <property type="entry name" value="7TMR-HDED"/>
    <property type="match status" value="1"/>
</dbReference>
<feature type="transmembrane region" description="Helical" evidence="1">
    <location>
        <begin position="16"/>
        <end position="35"/>
    </location>
</feature>
<dbReference type="RefSeq" id="WP_071613598.1">
    <property type="nucleotide sequence ID" value="NZ_CP015756.1"/>
</dbReference>
<dbReference type="GO" id="GO:0016787">
    <property type="term" value="F:hydrolase activity"/>
    <property type="evidence" value="ECO:0007669"/>
    <property type="project" value="UniProtKB-KW"/>
</dbReference>
<keyword evidence="1" id="KW-0812">Transmembrane</keyword>
<dbReference type="PANTHER" id="PTHR36442:SF1">
    <property type="entry name" value="CYCLIC-DI-AMP PHOSPHODIESTERASE PGPH"/>
    <property type="match status" value="1"/>
</dbReference>
<proteinExistence type="predicted"/>
<dbReference type="KEGG" id="ceu:A7L45_15055"/>
<accession>A0A1J0GK97</accession>